<gene>
    <name evidence="2" type="ORF">GTP38_24810</name>
</gene>
<accession>A0ABW9VFN5</accession>
<evidence type="ECO:0000313" key="2">
    <source>
        <dbReference type="EMBL" id="MYM37552.1"/>
    </source>
</evidence>
<keyword evidence="1" id="KW-1133">Transmembrane helix</keyword>
<feature type="transmembrane region" description="Helical" evidence="1">
    <location>
        <begin position="205"/>
        <end position="226"/>
    </location>
</feature>
<feature type="transmembrane region" description="Helical" evidence="1">
    <location>
        <begin position="35"/>
        <end position="56"/>
    </location>
</feature>
<comment type="caution">
    <text evidence="2">The sequence shown here is derived from an EMBL/GenBank/DDBJ whole genome shotgun (WGS) entry which is preliminary data.</text>
</comment>
<evidence type="ECO:0000256" key="1">
    <source>
        <dbReference type="SAM" id="Phobius"/>
    </source>
</evidence>
<dbReference type="Pfam" id="PF05987">
    <property type="entry name" value="DUF898"/>
    <property type="match status" value="1"/>
</dbReference>
<keyword evidence="1" id="KW-0472">Membrane</keyword>
<reference evidence="2 3" key="1">
    <citation type="submission" date="2019-12" db="EMBL/GenBank/DDBJ databases">
        <title>Novel species isolated from a subtropical stream in China.</title>
        <authorList>
            <person name="Lu H."/>
        </authorList>
    </citation>
    <scope>NUCLEOTIDE SEQUENCE [LARGE SCALE GENOMIC DNA]</scope>
    <source>
        <strain evidence="2 3">FT94W</strain>
    </source>
</reference>
<proteinExistence type="predicted"/>
<keyword evidence="1" id="KW-0812">Transmembrane</keyword>
<feature type="transmembrane region" description="Helical" evidence="1">
    <location>
        <begin position="287"/>
        <end position="309"/>
    </location>
</feature>
<sequence>MEQLLEAAPNAAAPAAVAAPSGPQRITFHATGGEYFRIWIVNLLLTIVTLGIYSAWAKVRRNQYFYSSTELAGSSFEYHGNPVAILKGRILAGLLVGAYALTAHSSPLLALLALLVLGGISPWFIWKSLQFRLHNTSYRGIRFRFAGDTHDAYINFMVRPWLSGVTAGLAVPFVHQRATAWTHGSARYGNARFSFDAEVSDFYKLYGWFVLIGGGGFALLVWLIMSGAPPADGAEARAAEAGFVVLAGYAWFFLVYPLFKQLTQNLVWNHTSLAGHRFQSDMRWGRMVFITITNYLAVICTLGLFLPLARVRTLRYRLESIALLPDGSLDDVLAGAQEEIGATGEGASDFFDFDLSM</sequence>
<dbReference type="Proteomes" id="UP000449678">
    <property type="component" value="Unassembled WGS sequence"/>
</dbReference>
<name>A0ABW9VFN5_9BURK</name>
<feature type="transmembrane region" description="Helical" evidence="1">
    <location>
        <begin position="108"/>
        <end position="126"/>
    </location>
</feature>
<dbReference type="EMBL" id="WWCO01000036">
    <property type="protein sequence ID" value="MYM37552.1"/>
    <property type="molecule type" value="Genomic_DNA"/>
</dbReference>
<organism evidence="2 3">
    <name type="scientific">Duganella lactea</name>
    <dbReference type="NCBI Taxonomy" id="2692173"/>
    <lineage>
        <taxon>Bacteria</taxon>
        <taxon>Pseudomonadati</taxon>
        <taxon>Pseudomonadota</taxon>
        <taxon>Betaproteobacteria</taxon>
        <taxon>Burkholderiales</taxon>
        <taxon>Oxalobacteraceae</taxon>
        <taxon>Telluria group</taxon>
        <taxon>Duganella</taxon>
    </lineage>
</organism>
<dbReference type="RefSeq" id="WP_160992863.1">
    <property type="nucleotide sequence ID" value="NZ_WWCO01000036.1"/>
</dbReference>
<keyword evidence="3" id="KW-1185">Reference proteome</keyword>
<protein>
    <submittedName>
        <fullName evidence="2">DUF898 family protein</fullName>
    </submittedName>
</protein>
<dbReference type="InterPro" id="IPR010295">
    <property type="entry name" value="DUF898"/>
</dbReference>
<evidence type="ECO:0000313" key="3">
    <source>
        <dbReference type="Proteomes" id="UP000449678"/>
    </source>
</evidence>
<feature type="transmembrane region" description="Helical" evidence="1">
    <location>
        <begin position="238"/>
        <end position="259"/>
    </location>
</feature>